<dbReference type="EMBL" id="VANP01000003">
    <property type="protein sequence ID" value="TLP62121.1"/>
    <property type="molecule type" value="Genomic_DNA"/>
</dbReference>
<protein>
    <submittedName>
        <fullName evidence="6">LytR family transcriptional regulator</fullName>
    </submittedName>
</protein>
<dbReference type="PANTHER" id="PTHR33392">
    <property type="entry name" value="POLYISOPRENYL-TEICHOIC ACID--PEPTIDOGLYCAN TEICHOIC ACID TRANSFERASE TAGU"/>
    <property type="match status" value="1"/>
</dbReference>
<feature type="domain" description="LytR/CpsA/Psr regulator C-terminal" evidence="5">
    <location>
        <begin position="566"/>
        <end position="677"/>
    </location>
</feature>
<feature type="compositionally biased region" description="Basic and acidic residues" evidence="2">
    <location>
        <begin position="187"/>
        <end position="198"/>
    </location>
</feature>
<evidence type="ECO:0000259" key="4">
    <source>
        <dbReference type="Pfam" id="PF03816"/>
    </source>
</evidence>
<accession>A0A5R8Z8X2</accession>
<evidence type="ECO:0000313" key="6">
    <source>
        <dbReference type="EMBL" id="TLP62121.1"/>
    </source>
</evidence>
<name>A0A5R8Z8X2_9ACTN</name>
<keyword evidence="3" id="KW-0472">Membrane</keyword>
<comment type="caution">
    <text evidence="6">The sequence shown here is derived from an EMBL/GenBank/DDBJ whole genome shotgun (WGS) entry which is preliminary data.</text>
</comment>
<feature type="compositionally biased region" description="Basic and acidic residues" evidence="2">
    <location>
        <begin position="126"/>
        <end position="144"/>
    </location>
</feature>
<evidence type="ECO:0000256" key="3">
    <source>
        <dbReference type="SAM" id="Phobius"/>
    </source>
</evidence>
<dbReference type="Gene3D" id="3.40.630.190">
    <property type="entry name" value="LCP protein"/>
    <property type="match status" value="1"/>
</dbReference>
<dbReference type="AlphaFoldDB" id="A0A5R8Z8X2"/>
<feature type="region of interest" description="Disordered" evidence="2">
    <location>
        <begin position="1"/>
        <end position="218"/>
    </location>
</feature>
<dbReference type="InterPro" id="IPR004474">
    <property type="entry name" value="LytR_CpsA_psr"/>
</dbReference>
<dbReference type="InterPro" id="IPR027381">
    <property type="entry name" value="LytR/CpsA/Psr_C"/>
</dbReference>
<dbReference type="PANTHER" id="PTHR33392:SF6">
    <property type="entry name" value="POLYISOPRENYL-TEICHOIC ACID--PEPTIDOGLYCAN TEICHOIC ACID TRANSFERASE TAGU"/>
    <property type="match status" value="1"/>
</dbReference>
<evidence type="ECO:0000256" key="2">
    <source>
        <dbReference type="SAM" id="MobiDB-lite"/>
    </source>
</evidence>
<dbReference type="Gene3D" id="3.30.70.2390">
    <property type="match status" value="1"/>
</dbReference>
<dbReference type="Pfam" id="PF13399">
    <property type="entry name" value="LytR_C"/>
    <property type="match status" value="1"/>
</dbReference>
<organism evidence="6 7">
    <name type="scientific">Microbispora triticiradicis</name>
    <dbReference type="NCBI Taxonomy" id="2200763"/>
    <lineage>
        <taxon>Bacteria</taxon>
        <taxon>Bacillati</taxon>
        <taxon>Actinomycetota</taxon>
        <taxon>Actinomycetes</taxon>
        <taxon>Streptosporangiales</taxon>
        <taxon>Streptosporangiaceae</taxon>
        <taxon>Microbispora</taxon>
    </lineage>
</organism>
<feature type="region of interest" description="Disordered" evidence="2">
    <location>
        <begin position="639"/>
        <end position="662"/>
    </location>
</feature>
<keyword evidence="7" id="KW-1185">Reference proteome</keyword>
<reference evidence="6" key="1">
    <citation type="submission" date="2019-05" db="EMBL/GenBank/DDBJ databases">
        <title>Isolation, diversity and antifungal activity of Actinobacteria from wheat.</title>
        <authorList>
            <person name="Yu B."/>
        </authorList>
    </citation>
    <scope>NUCLEOTIDE SEQUENCE [LARGE SCALE GENOMIC DNA]</scope>
    <source>
        <strain evidence="6">NEAU-HEGS1-5</strain>
    </source>
</reference>
<dbReference type="InterPro" id="IPR050922">
    <property type="entry name" value="LytR/CpsA/Psr_CW_biosynth"/>
</dbReference>
<dbReference type="NCBIfam" id="TIGR00350">
    <property type="entry name" value="lytR_cpsA_psr"/>
    <property type="match status" value="1"/>
</dbReference>
<keyword evidence="3" id="KW-1133">Transmembrane helix</keyword>
<comment type="similarity">
    <text evidence="1">Belongs to the LytR/CpsA/Psr (LCP) family.</text>
</comment>
<feature type="transmembrane region" description="Helical" evidence="3">
    <location>
        <begin position="221"/>
        <end position="243"/>
    </location>
</feature>
<sequence>MSERRRVNPPAGPPSPASADQRVWGPPGDGSYGGAFQPPARDGRTAAAPVPAGYADLPADPAGYADMPRGRRRQQDGLPPDAQEGGRGRRRSGQRPEPRHEPGNGPGYGPGHQPGYEAGYEPGYEPVRDTRRPAGDGHESEPSGRRGRRRGDEETAYGASPAGPGGPGPGPGGPGGPVEHAGRRRRESGGDRGRRGSGGDDLPPDDEPPRRRGPGGGRSRLSIAGWISIAMTCVLVIGTLTAYKVYRSTLGLINRGASTDELDKNRPVSPTGAINVLLVGSDTRAGDNKRYGQHLVNDGERTDTIMLLHVSPNRDAATLLSFPRDSMVLIPACYSRNKTLIPAHTGMINSAFSDGGMICTRRTIESLTNIRIDHFMKVDFTGFKNIVNALGGIQICLPQAVNDKSSKLTLPAGKQVVMGEAALGYVRLRHIGDGSDISRIKRQQVFISQVVKKATSSALLRDVGKLQKFIAAAARSVTMDDALNTEELIKIATSAQKLSAKGFKATTVPWEPYAADKNRVQWKEPAAGNLFRAIANDTEVTPTASASPAASAAASPSGPVVTKPQQVKVQVFNGTNRSGLAKEVAEELTGLGFNVVGVGDAKKPDGSDQPKTMVRYTGQGWNYSKILIGKLLNPVSPETGKAATGPVTPFTPASPPPDAPTGRVRGPIVQLVIGADWKGVRIPLQVGDNAVTSDTDICSS</sequence>
<feature type="domain" description="Cell envelope-related transcriptional attenuator" evidence="4">
    <location>
        <begin position="301"/>
        <end position="455"/>
    </location>
</feature>
<dbReference type="Proteomes" id="UP000309033">
    <property type="component" value="Unassembled WGS sequence"/>
</dbReference>
<feature type="compositionally biased region" description="Pro residues" evidence="2">
    <location>
        <begin position="164"/>
        <end position="174"/>
    </location>
</feature>
<dbReference type="OrthoDB" id="3759589at2"/>
<proteinExistence type="inferred from homology"/>
<evidence type="ECO:0000259" key="5">
    <source>
        <dbReference type="Pfam" id="PF13399"/>
    </source>
</evidence>
<keyword evidence="3" id="KW-0812">Transmembrane</keyword>
<dbReference type="Pfam" id="PF03816">
    <property type="entry name" value="LytR_cpsA_psr"/>
    <property type="match status" value="1"/>
</dbReference>
<evidence type="ECO:0000313" key="7">
    <source>
        <dbReference type="Proteomes" id="UP000309033"/>
    </source>
</evidence>
<gene>
    <name evidence="6" type="ORF">FED44_09115</name>
</gene>
<evidence type="ECO:0000256" key="1">
    <source>
        <dbReference type="ARBA" id="ARBA00006068"/>
    </source>
</evidence>